<organism evidence="1 2">
    <name type="scientific">Stegodyphus mimosarum</name>
    <name type="common">African social velvet spider</name>
    <dbReference type="NCBI Taxonomy" id="407821"/>
    <lineage>
        <taxon>Eukaryota</taxon>
        <taxon>Metazoa</taxon>
        <taxon>Ecdysozoa</taxon>
        <taxon>Arthropoda</taxon>
        <taxon>Chelicerata</taxon>
        <taxon>Arachnida</taxon>
        <taxon>Araneae</taxon>
        <taxon>Araneomorphae</taxon>
        <taxon>Entelegynae</taxon>
        <taxon>Eresoidea</taxon>
        <taxon>Eresidae</taxon>
        <taxon>Stegodyphus</taxon>
    </lineage>
</organism>
<gene>
    <name evidence="1" type="ORF">X975_18326</name>
</gene>
<protein>
    <submittedName>
        <fullName evidence="1">Uncharacterized protein</fullName>
    </submittedName>
</protein>
<dbReference type="Proteomes" id="UP000054359">
    <property type="component" value="Unassembled WGS sequence"/>
</dbReference>
<name>A0A087UWK7_STEMI</name>
<dbReference type="PANTHER" id="PTHR35842:SF1">
    <property type="entry name" value="SI:CH211-67E16.11"/>
    <property type="match status" value="1"/>
</dbReference>
<evidence type="ECO:0000313" key="1">
    <source>
        <dbReference type="EMBL" id="KFM81746.1"/>
    </source>
</evidence>
<dbReference type="OrthoDB" id="6132489at2759"/>
<dbReference type="AlphaFoldDB" id="A0A087UWK7"/>
<reference evidence="1 2" key="1">
    <citation type="submission" date="2013-11" db="EMBL/GenBank/DDBJ databases">
        <title>Genome sequencing of Stegodyphus mimosarum.</title>
        <authorList>
            <person name="Bechsgaard J."/>
        </authorList>
    </citation>
    <scope>NUCLEOTIDE SEQUENCE [LARGE SCALE GENOMIC DNA]</scope>
</reference>
<accession>A0A087UWK7</accession>
<proteinExistence type="predicted"/>
<evidence type="ECO:0000313" key="2">
    <source>
        <dbReference type="Proteomes" id="UP000054359"/>
    </source>
</evidence>
<dbReference type="OMA" id="ESKCHEN"/>
<dbReference type="PANTHER" id="PTHR35842">
    <property type="entry name" value="SI:CH211-67E16.11"/>
    <property type="match status" value="1"/>
</dbReference>
<dbReference type="EMBL" id="KK122011">
    <property type="protein sequence ID" value="KFM81746.1"/>
    <property type="molecule type" value="Genomic_DNA"/>
</dbReference>
<feature type="non-terminal residue" evidence="1">
    <location>
        <position position="202"/>
    </location>
</feature>
<keyword evidence="2" id="KW-1185">Reference proteome</keyword>
<sequence length="202" mass="23626">MRDTDSMYLYYRTDLWAEEAFWFIRNLTCSTTLLSTEEDCEKLVSIPKSEMNFYVAEPTREGKLYAVLPDGLLTNRLEPRDAVLVLDPYPKANLGHLLVVFFIDYGWSESKCHENNGKYLEDNSCISLAVRKHCLPRTMKSIWGVKLPNKYRYKECEINFFPHVHLIGESPSRKSQRLECRDDFEGFAPCPTFRPKHLSEKL</sequence>